<keyword evidence="1" id="KW-0812">Transmembrane</keyword>
<evidence type="ECO:0000313" key="2">
    <source>
        <dbReference type="EMBL" id="PWB01918.1"/>
    </source>
</evidence>
<evidence type="ECO:0000256" key="1">
    <source>
        <dbReference type="SAM" id="Phobius"/>
    </source>
</evidence>
<reference evidence="3" key="1">
    <citation type="submission" date="2018-02" db="EMBL/GenBank/DDBJ databases">
        <authorList>
            <person name="Clavel T."/>
            <person name="Strowig T."/>
        </authorList>
    </citation>
    <scope>NUCLEOTIDE SEQUENCE [LARGE SCALE GENOMIC DNA]</scope>
    <source>
        <strain evidence="3">DSM 103720</strain>
    </source>
</reference>
<sequence>MRLYKNILLAIWSLIYVVTVVFFVRGSLTSVPFGCLTIGFLCYLIAFFHNLSKEVKR</sequence>
<organism evidence="2 3">
    <name type="scientific">Duncaniella muris</name>
    <dbReference type="NCBI Taxonomy" id="2094150"/>
    <lineage>
        <taxon>Bacteria</taxon>
        <taxon>Pseudomonadati</taxon>
        <taxon>Bacteroidota</taxon>
        <taxon>Bacteroidia</taxon>
        <taxon>Bacteroidales</taxon>
        <taxon>Muribaculaceae</taxon>
        <taxon>Duncaniella</taxon>
    </lineage>
</organism>
<keyword evidence="3" id="KW-1185">Reference proteome</keyword>
<dbReference type="Proteomes" id="UP000244905">
    <property type="component" value="Unassembled WGS sequence"/>
</dbReference>
<protein>
    <submittedName>
        <fullName evidence="2">DUF2929 domain-containing protein</fullName>
    </submittedName>
</protein>
<dbReference type="AlphaFoldDB" id="A0A2V1IKJ7"/>
<keyword evidence="1" id="KW-1133">Transmembrane helix</keyword>
<comment type="caution">
    <text evidence="2">The sequence shown here is derived from an EMBL/GenBank/DDBJ whole genome shotgun (WGS) entry which is preliminary data.</text>
</comment>
<keyword evidence="1" id="KW-0472">Membrane</keyword>
<name>A0A2V1IKJ7_9BACT</name>
<accession>A0A2V1IKJ7</accession>
<feature type="transmembrane region" description="Helical" evidence="1">
    <location>
        <begin position="31"/>
        <end position="51"/>
    </location>
</feature>
<evidence type="ECO:0000313" key="3">
    <source>
        <dbReference type="Proteomes" id="UP000244905"/>
    </source>
</evidence>
<dbReference type="EMBL" id="PUEC01000017">
    <property type="protein sequence ID" value="PWB01918.1"/>
    <property type="molecule type" value="Genomic_DNA"/>
</dbReference>
<proteinExistence type="predicted"/>
<gene>
    <name evidence="2" type="ORF">C5O23_08230</name>
</gene>
<feature type="transmembrane region" description="Helical" evidence="1">
    <location>
        <begin position="7"/>
        <end position="25"/>
    </location>
</feature>